<evidence type="ECO:0000313" key="1">
    <source>
        <dbReference type="EMBL" id="KAJ6853190.1"/>
    </source>
</evidence>
<dbReference type="AlphaFoldDB" id="A0AAX6IIP8"/>
<organism evidence="1 2">
    <name type="scientific">Iris pallida</name>
    <name type="common">Sweet iris</name>
    <dbReference type="NCBI Taxonomy" id="29817"/>
    <lineage>
        <taxon>Eukaryota</taxon>
        <taxon>Viridiplantae</taxon>
        <taxon>Streptophyta</taxon>
        <taxon>Embryophyta</taxon>
        <taxon>Tracheophyta</taxon>
        <taxon>Spermatophyta</taxon>
        <taxon>Magnoliopsida</taxon>
        <taxon>Liliopsida</taxon>
        <taxon>Asparagales</taxon>
        <taxon>Iridaceae</taxon>
        <taxon>Iridoideae</taxon>
        <taxon>Irideae</taxon>
        <taxon>Iris</taxon>
    </lineage>
</organism>
<evidence type="ECO:0000313" key="2">
    <source>
        <dbReference type="Proteomes" id="UP001140949"/>
    </source>
</evidence>
<dbReference type="Proteomes" id="UP001140949">
    <property type="component" value="Unassembled WGS sequence"/>
</dbReference>
<name>A0AAX6IIP8_IRIPA</name>
<comment type="caution">
    <text evidence="1">The sequence shown here is derived from an EMBL/GenBank/DDBJ whole genome shotgun (WGS) entry which is preliminary data.</text>
</comment>
<protein>
    <submittedName>
        <fullName evidence="1">Uncharacterized protein</fullName>
    </submittedName>
</protein>
<accession>A0AAX6IIP8</accession>
<dbReference type="EMBL" id="JANAVB010000999">
    <property type="protein sequence ID" value="KAJ6853190.1"/>
    <property type="molecule type" value="Genomic_DNA"/>
</dbReference>
<reference evidence="1" key="1">
    <citation type="journal article" date="2023" name="GigaByte">
        <title>Genome assembly of the bearded iris, Iris pallida Lam.</title>
        <authorList>
            <person name="Bruccoleri R.E."/>
            <person name="Oakeley E.J."/>
            <person name="Faust A.M.E."/>
            <person name="Altorfer M."/>
            <person name="Dessus-Babus S."/>
            <person name="Burckhardt D."/>
            <person name="Oertli M."/>
            <person name="Naumann U."/>
            <person name="Petersen F."/>
            <person name="Wong J."/>
        </authorList>
    </citation>
    <scope>NUCLEOTIDE SEQUENCE</scope>
    <source>
        <strain evidence="1">GSM-AAB239-AS_SAM_17_03QT</strain>
    </source>
</reference>
<proteinExistence type="predicted"/>
<sequence length="57" mass="6408">MGSGRAVAAGYFLKSETTWGRPAERQTVLGRWRKFFGFGILCRGVSDTEGMRCTYKN</sequence>
<reference evidence="1" key="2">
    <citation type="submission" date="2023-04" db="EMBL/GenBank/DDBJ databases">
        <authorList>
            <person name="Bruccoleri R.E."/>
            <person name="Oakeley E.J."/>
            <person name="Faust A.-M."/>
            <person name="Dessus-Babus S."/>
            <person name="Altorfer M."/>
            <person name="Burckhardt D."/>
            <person name="Oertli M."/>
            <person name="Naumann U."/>
            <person name="Petersen F."/>
            <person name="Wong J."/>
        </authorList>
    </citation>
    <scope>NUCLEOTIDE SEQUENCE</scope>
    <source>
        <strain evidence="1">GSM-AAB239-AS_SAM_17_03QT</strain>
        <tissue evidence="1">Leaf</tissue>
    </source>
</reference>
<keyword evidence="2" id="KW-1185">Reference proteome</keyword>
<gene>
    <name evidence="1" type="ORF">M6B38_251615</name>
</gene>